<dbReference type="Pfam" id="PF14659">
    <property type="entry name" value="Phage_int_SAM_3"/>
    <property type="match status" value="1"/>
</dbReference>
<reference evidence="5 6" key="1">
    <citation type="submission" date="2017-09" db="EMBL/GenBank/DDBJ databases">
        <title>Large-scale bioinformatics analysis of Bacillus genomes uncovers conserved roles of natural products in bacterial physiology.</title>
        <authorList>
            <consortium name="Agbiome Team Llc"/>
            <person name="Bleich R.M."/>
            <person name="Grubbs K.J."/>
            <person name="Santa Maria K.C."/>
            <person name="Allen S.E."/>
            <person name="Farag S."/>
            <person name="Shank E.A."/>
            <person name="Bowers A."/>
        </authorList>
    </citation>
    <scope>NUCLEOTIDE SEQUENCE [LARGE SCALE GENOMIC DNA]</scope>
    <source>
        <strain evidence="5 6">AFS009893</strain>
    </source>
</reference>
<comment type="similarity">
    <text evidence="1">Belongs to the 'phage' integrase family.</text>
</comment>
<dbReference type="GO" id="GO:0006310">
    <property type="term" value="P:DNA recombination"/>
    <property type="evidence" value="ECO:0007669"/>
    <property type="project" value="UniProtKB-KW"/>
</dbReference>
<dbReference type="InterPro" id="IPR028259">
    <property type="entry name" value="AP2-like_int_N"/>
</dbReference>
<dbReference type="GO" id="GO:0003677">
    <property type="term" value="F:DNA binding"/>
    <property type="evidence" value="ECO:0007669"/>
    <property type="project" value="UniProtKB-UniRule"/>
</dbReference>
<dbReference type="PANTHER" id="PTHR30349:SF64">
    <property type="entry name" value="PROPHAGE INTEGRASE INTD-RELATED"/>
    <property type="match status" value="1"/>
</dbReference>
<protein>
    <submittedName>
        <fullName evidence="5">Site-specific integrase</fullName>
    </submittedName>
</protein>
<dbReference type="SUPFAM" id="SSF56349">
    <property type="entry name" value="DNA breaking-rejoining enzymes"/>
    <property type="match status" value="1"/>
</dbReference>
<keyword evidence="2" id="KW-0229">DNA integration</keyword>
<dbReference type="PANTHER" id="PTHR30349">
    <property type="entry name" value="PHAGE INTEGRASE-RELATED"/>
    <property type="match status" value="1"/>
</dbReference>
<keyword evidence="3" id="KW-0238">DNA-binding</keyword>
<evidence type="ECO:0000313" key="6">
    <source>
        <dbReference type="Proteomes" id="UP000219775"/>
    </source>
</evidence>
<evidence type="ECO:0000313" key="5">
    <source>
        <dbReference type="EMBL" id="PEM66141.1"/>
    </source>
</evidence>
<evidence type="ECO:0000256" key="1">
    <source>
        <dbReference type="ARBA" id="ARBA00008857"/>
    </source>
</evidence>
<dbReference type="InterPro" id="IPR011010">
    <property type="entry name" value="DNA_brk_join_enz"/>
</dbReference>
<dbReference type="EMBL" id="NUDP01000099">
    <property type="protein sequence ID" value="PEM66141.1"/>
    <property type="molecule type" value="Genomic_DNA"/>
</dbReference>
<dbReference type="InterPro" id="IPR004107">
    <property type="entry name" value="Integrase_SAM-like_N"/>
</dbReference>
<organism evidence="5 6">
    <name type="scientific">Bacillus pseudomycoides</name>
    <dbReference type="NCBI Taxonomy" id="64104"/>
    <lineage>
        <taxon>Bacteria</taxon>
        <taxon>Bacillati</taxon>
        <taxon>Bacillota</taxon>
        <taxon>Bacilli</taxon>
        <taxon>Bacillales</taxon>
        <taxon>Bacillaceae</taxon>
        <taxon>Bacillus</taxon>
        <taxon>Bacillus cereus group</taxon>
    </lineage>
</organism>
<dbReference type="InterPro" id="IPR002104">
    <property type="entry name" value="Integrase_catalytic"/>
</dbReference>
<sequence>MATFHKYKKKGSNKDFWEYRIYYQDPITRKNKEKSKKGFPNKAEAKLAAEEMERQLREGHIPTDESLKSYLETWLNEYKKGTVAKNTFSLHQNSVKNHIVPYFNNILLKDVKPVLYQKFINNLTEKGYSRRTVEIVHGTMYNAMKKAIILEKISKNPCDGVEIKIKKKDPEIQFIESELISRFLQEAYKYDYIYWIFYKTLIETGMRKGEAAALQWTDVNLKEKTININKSLDFREATKNPNMMFGDTKNYNSKRIITISQGLANDLHFHQKYQNQNKLALNDNYHFDLNLVLCRNDGNYMPKSSLFNSFSRVLKKANLPPLPIHSLRHTHAVLQLEAGVSMKYLQERLGHGSMQITSDVYSHISKKLDKEAMNKFEEHMRNVLE</sequence>
<keyword evidence="4" id="KW-0233">DNA recombination</keyword>
<dbReference type="Gene3D" id="1.10.443.10">
    <property type="entry name" value="Intergrase catalytic core"/>
    <property type="match status" value="1"/>
</dbReference>
<name>A0A2A8BZK9_9BACI</name>
<evidence type="ECO:0000256" key="3">
    <source>
        <dbReference type="ARBA" id="ARBA00023125"/>
    </source>
</evidence>
<dbReference type="Pfam" id="PF14657">
    <property type="entry name" value="Arm-DNA-bind_4"/>
    <property type="match status" value="1"/>
</dbReference>
<dbReference type="GO" id="GO:0015074">
    <property type="term" value="P:DNA integration"/>
    <property type="evidence" value="ECO:0007669"/>
    <property type="project" value="UniProtKB-KW"/>
</dbReference>
<dbReference type="RefSeq" id="WP_097969957.1">
    <property type="nucleotide sequence ID" value="NZ_NUBH01000049.1"/>
</dbReference>
<dbReference type="InterPro" id="IPR050090">
    <property type="entry name" value="Tyrosine_recombinase_XerCD"/>
</dbReference>
<dbReference type="PROSITE" id="PS51898">
    <property type="entry name" value="TYR_RECOMBINASE"/>
    <property type="match status" value="1"/>
</dbReference>
<dbReference type="Gene3D" id="1.10.150.130">
    <property type="match status" value="1"/>
</dbReference>
<dbReference type="InterPro" id="IPR013762">
    <property type="entry name" value="Integrase-like_cat_sf"/>
</dbReference>
<dbReference type="CDD" id="cd01189">
    <property type="entry name" value="INT_ICEBs1_C_like"/>
    <property type="match status" value="1"/>
</dbReference>
<evidence type="ECO:0000256" key="2">
    <source>
        <dbReference type="ARBA" id="ARBA00022908"/>
    </source>
</evidence>
<dbReference type="InterPro" id="IPR010998">
    <property type="entry name" value="Integrase_recombinase_N"/>
</dbReference>
<proteinExistence type="inferred from homology"/>
<accession>A0A2A8BZK9</accession>
<dbReference type="PROSITE" id="PS51900">
    <property type="entry name" value="CB"/>
    <property type="match status" value="1"/>
</dbReference>
<evidence type="ECO:0000256" key="4">
    <source>
        <dbReference type="ARBA" id="ARBA00023172"/>
    </source>
</evidence>
<comment type="caution">
    <text evidence="5">The sequence shown here is derived from an EMBL/GenBank/DDBJ whole genome shotgun (WGS) entry which is preliminary data.</text>
</comment>
<dbReference type="AlphaFoldDB" id="A0A2A8BZK9"/>
<dbReference type="Proteomes" id="UP000219775">
    <property type="component" value="Unassembled WGS sequence"/>
</dbReference>
<dbReference type="Pfam" id="PF00589">
    <property type="entry name" value="Phage_integrase"/>
    <property type="match status" value="1"/>
</dbReference>
<gene>
    <name evidence="5" type="ORF">CN613_23595</name>
</gene>
<dbReference type="InterPro" id="IPR044068">
    <property type="entry name" value="CB"/>
</dbReference>